<dbReference type="InterPro" id="IPR023214">
    <property type="entry name" value="HAD_sf"/>
</dbReference>
<dbReference type="InterPro" id="IPR036412">
    <property type="entry name" value="HAD-like_sf"/>
</dbReference>
<proteinExistence type="predicted"/>
<dbReference type="Gene3D" id="3.40.50.1000">
    <property type="entry name" value="HAD superfamily/HAD-like"/>
    <property type="match status" value="1"/>
</dbReference>
<dbReference type="NCBIfam" id="TIGR01549">
    <property type="entry name" value="HAD-SF-IA-v1"/>
    <property type="match status" value="1"/>
</dbReference>
<dbReference type="AlphaFoldDB" id="A0A1B2E5M3"/>
<dbReference type="InterPro" id="IPR006439">
    <property type="entry name" value="HAD-SF_hydro_IA"/>
</dbReference>
<gene>
    <name evidence="1" type="ORF">BBD41_23025</name>
</gene>
<dbReference type="PANTHER" id="PTHR43434:SF25">
    <property type="entry name" value="PHOSPHOGLYCOLATE PHOSPHATASE"/>
    <property type="match status" value="1"/>
</dbReference>
<dbReference type="KEGG" id="pib:BBD41_23025"/>
<name>A0A1B2E5M3_9BACL</name>
<accession>A0A1B2E5M3</accession>
<organism evidence="1">
    <name type="scientific">Paenibacillus ihbetae</name>
    <dbReference type="NCBI Taxonomy" id="1870820"/>
    <lineage>
        <taxon>Bacteria</taxon>
        <taxon>Bacillati</taxon>
        <taxon>Bacillota</taxon>
        <taxon>Bacilli</taxon>
        <taxon>Bacillales</taxon>
        <taxon>Paenibacillaceae</taxon>
        <taxon>Paenibacillus</taxon>
    </lineage>
</organism>
<sequence length="187" mass="22047">MNILWDFDGTLFNTYPAYAAIFGDVIDEEKTEEEILTHLKVSFTHAVKHFKLTESQVSEIFRREERLKPEQTPPFPHVENILSKVNKNVIMTHKPRREVEFIIKHYGWERYFVDLVAGDDGFARKPDPESYLYLHKRNQIDLVIGDREIDIIPGKLLGIKTCLFQNSTPGADFYIWDYRDFFESTIM</sequence>
<evidence type="ECO:0000313" key="1">
    <source>
        <dbReference type="EMBL" id="ANY75212.1"/>
    </source>
</evidence>
<dbReference type="GO" id="GO:0005829">
    <property type="term" value="C:cytosol"/>
    <property type="evidence" value="ECO:0007669"/>
    <property type="project" value="TreeGrafter"/>
</dbReference>
<dbReference type="InterPro" id="IPR041492">
    <property type="entry name" value="HAD_2"/>
</dbReference>
<dbReference type="GO" id="GO:0006281">
    <property type="term" value="P:DNA repair"/>
    <property type="evidence" value="ECO:0007669"/>
    <property type="project" value="TreeGrafter"/>
</dbReference>
<dbReference type="SUPFAM" id="SSF56784">
    <property type="entry name" value="HAD-like"/>
    <property type="match status" value="1"/>
</dbReference>
<dbReference type="EMBL" id="CP016809">
    <property type="protein sequence ID" value="ANY75212.1"/>
    <property type="molecule type" value="Genomic_DNA"/>
</dbReference>
<dbReference type="PANTHER" id="PTHR43434">
    <property type="entry name" value="PHOSPHOGLYCOLATE PHOSPHATASE"/>
    <property type="match status" value="1"/>
</dbReference>
<dbReference type="Gene3D" id="1.10.150.240">
    <property type="entry name" value="Putative phosphatase, domain 2"/>
    <property type="match status" value="1"/>
</dbReference>
<protein>
    <submittedName>
        <fullName evidence="1">Phosphoglycolate phosphatase</fullName>
    </submittedName>
</protein>
<dbReference type="InterPro" id="IPR023198">
    <property type="entry name" value="PGP-like_dom2"/>
</dbReference>
<dbReference type="RefSeq" id="WP_099478874.1">
    <property type="nucleotide sequence ID" value="NZ_CP016809.1"/>
</dbReference>
<dbReference type="SFLD" id="SFLDS00003">
    <property type="entry name" value="Haloacid_Dehalogenase"/>
    <property type="match status" value="1"/>
</dbReference>
<dbReference type="GO" id="GO:0008967">
    <property type="term" value="F:phosphoglycolate phosphatase activity"/>
    <property type="evidence" value="ECO:0007669"/>
    <property type="project" value="TreeGrafter"/>
</dbReference>
<dbReference type="InterPro" id="IPR050155">
    <property type="entry name" value="HAD-like_hydrolase_sf"/>
</dbReference>
<dbReference type="Pfam" id="PF13419">
    <property type="entry name" value="HAD_2"/>
    <property type="match status" value="1"/>
</dbReference>
<dbReference type="SFLD" id="SFLDG01129">
    <property type="entry name" value="C1.5:_HAD__Beta-PGM__Phosphata"/>
    <property type="match status" value="1"/>
</dbReference>
<reference evidence="1" key="1">
    <citation type="submission" date="2016-08" db="EMBL/GenBank/DDBJ databases">
        <title>Complete Genome Seqeunce of Paenibacillus sp. nov. IHBB 9852 from high altitute lake of Indian trans-Himalayas.</title>
        <authorList>
            <person name="Kiran S."/>
            <person name="Swarnkar M.K."/>
            <person name="Rana A."/>
            <person name="Tewari R."/>
            <person name="Gulati A."/>
        </authorList>
    </citation>
    <scope>NUCLEOTIDE SEQUENCE [LARGE SCALE GENOMIC DNA]</scope>
    <source>
        <strain evidence="1">IHBB 9852</strain>
    </source>
</reference>